<feature type="domain" description="HTH araC/xylS-type" evidence="13">
    <location>
        <begin position="1212"/>
        <end position="1311"/>
    </location>
</feature>
<dbReference type="InterPro" id="IPR009057">
    <property type="entry name" value="Homeodomain-like_sf"/>
</dbReference>
<dbReference type="OrthoDB" id="9772100at2"/>
<keyword evidence="3 12" id="KW-0597">Phosphoprotein</keyword>
<dbReference type="Gene3D" id="2.130.10.10">
    <property type="entry name" value="YVTN repeat-like/Quinoprotein amine dehydrogenase"/>
    <property type="match status" value="2"/>
</dbReference>
<dbReference type="CDD" id="cd00082">
    <property type="entry name" value="HisKA"/>
    <property type="match status" value="1"/>
</dbReference>
<dbReference type="eggNOG" id="COG0745">
    <property type="taxonomic scope" value="Bacteria"/>
</dbReference>
<dbReference type="Gene3D" id="3.30.565.10">
    <property type="entry name" value="Histidine kinase-like ATPase, C-terminal domain"/>
    <property type="match status" value="1"/>
</dbReference>
<dbReference type="InterPro" id="IPR018060">
    <property type="entry name" value="HTH_AraC"/>
</dbReference>
<dbReference type="SUPFAM" id="SSF52172">
    <property type="entry name" value="CheY-like"/>
    <property type="match status" value="1"/>
</dbReference>
<comment type="catalytic activity">
    <reaction evidence="1">
        <text>ATP + protein L-histidine = ADP + protein N-phospho-L-histidine.</text>
        <dbReference type="EC" id="2.7.13.3"/>
    </reaction>
</comment>
<evidence type="ECO:0000256" key="9">
    <source>
        <dbReference type="ARBA" id="ARBA00023015"/>
    </source>
</evidence>
<evidence type="ECO:0000256" key="12">
    <source>
        <dbReference type="PROSITE-ProRule" id="PRU00169"/>
    </source>
</evidence>
<dbReference type="Pfam" id="PF00512">
    <property type="entry name" value="HisKA"/>
    <property type="match status" value="1"/>
</dbReference>
<dbReference type="HOGENOM" id="CLU_000445_28_1_6"/>
<keyword evidence="7" id="KW-0067">ATP-binding</keyword>
<dbReference type="KEGG" id="gni:GNIT_0944"/>
<dbReference type="eggNOG" id="COG5002">
    <property type="taxonomic scope" value="Bacteria"/>
</dbReference>
<dbReference type="PRINTS" id="PR00344">
    <property type="entry name" value="BCTRLSENSOR"/>
</dbReference>
<feature type="domain" description="Histidine kinase" evidence="14">
    <location>
        <begin position="795"/>
        <end position="1013"/>
    </location>
</feature>
<dbReference type="Gene3D" id="1.10.10.60">
    <property type="entry name" value="Homeodomain-like"/>
    <property type="match status" value="1"/>
</dbReference>
<keyword evidence="9" id="KW-0805">Transcription regulation</keyword>
<feature type="domain" description="Response regulatory" evidence="15">
    <location>
        <begin position="1064"/>
        <end position="1179"/>
    </location>
</feature>
<dbReference type="InterPro" id="IPR011006">
    <property type="entry name" value="CheY-like_superfamily"/>
</dbReference>
<evidence type="ECO:0000256" key="2">
    <source>
        <dbReference type="ARBA" id="ARBA00012438"/>
    </source>
</evidence>
<dbReference type="InterPro" id="IPR018062">
    <property type="entry name" value="HTH_AraC-typ_CS"/>
</dbReference>
<sequence>MPVTQTFGLAEHKGSDQNWYLTQADNGLIYSGTGTGIIEWDGENWHLYNTPNNSRVRSLIHWHDGHIYAGTIDDIGVFKPNTHGTLEFISLVSQWSAQERQFGEVWSTAANSQGVMFVTNKAMYFWDGNKVHKVPDMPGGRHRIFTLDDSFVFKILNEKSLHILNINTSSLSPDFTLNKSDVGLPKAAVIRNMFYNNSNELVTITGTHGIFEQHNGTFELRLDGTRFGVDDGLYEGIQAKDGFYYLVSLDRGLFVLDPTYHIVANYREEHNLDIGSLYSVLEDQQSNIWLSGIPSITQMLPPHRLSSYKPGTQSTIIDRLVPVGGKLVATGDGVFQLKAGQSQLAPAKFEVLIDSKRIYFDAIEYKKHFLYAGNGGVFARLINEPEQEFSNILKTGWARSLKVDPLTNKLVVSSYEGLFIVEYLDGEWSKSKVEGLADELEFVAVQDNGVIWTGTTTQELYRVENAQFLDKATKVEKFVDKDGLGPGNVMPFKLSSGVVIATSNGLMDYMPQRLPALQFMTGFPEIFTTEKEDVFRVFEDPKGRVWFRIGQQSGYVEKDRNGKWQRHSELFAPFTKVGLRDFASDSTEHVWFVQSSGEVYRANVDLAEALPSEGKLNIRRISNLDSQVMINGGQLSATDPIALDQTNNSIRIEFALSGSSLLNDTLYRHRLLGSGQQKWSEWANEHQKDYTLLSGGDYQFQVQAKDDWLRTYETELAFYVKPPWYLSRIAWVAYILVLITLLVLTGLLTQHWRAAELKAQNRSLESTVALRTQEIKDKVAELEQQQVLKERFFANVSHEFRTPLTLTIAPLKDLLAEYPNLKQGISYPVETALRNANKMLELVGHILDINRLDAGQFPMHIAQYDIAELINLVAPRFKGWAHKQHQTITIHDTNDPVLLYFDRDQLEKCIANLLSNAIKYSGSNTQISISILKQTSRIGIEVKDNGTGVEHSLHEKLFDRFYQGESSQNVNQPGTGIGLALVKELMELHHGEIELVSQVGQGCCFTIWLKPGNQHFDASLLLENSVSNSVSDMPIFPIAQIPDRDMSNMISSDTLTHSKDDITTILVVDDNVELRQFISLKLSGYYRIVQACDGEEGLEKAISTLPDLIISDVMMPKMNGLEMLAELRKNALICTVPIIMLSAKSGKRETVEGLQTGADDYMTKPFDTSELIARIDGLIRNRKMIREQLKTDFALSLNAHSIADKNEPSFAEKLRFEILQNLTNPEFNTDILAAAMALSRRSLSRKCQEDCQQSAGQFITQVRMQIALKLINENTLSISEIAYGTGYESLAYFSRTFKKFYGKAPTAIKSLKTN</sequence>
<dbReference type="GO" id="GO:0000155">
    <property type="term" value="F:phosphorelay sensor kinase activity"/>
    <property type="evidence" value="ECO:0007669"/>
    <property type="project" value="InterPro"/>
</dbReference>
<proteinExistence type="predicted"/>
<evidence type="ECO:0000256" key="4">
    <source>
        <dbReference type="ARBA" id="ARBA00022679"/>
    </source>
</evidence>
<dbReference type="InterPro" id="IPR001789">
    <property type="entry name" value="Sig_transdc_resp-reg_receiver"/>
</dbReference>
<dbReference type="InterPro" id="IPR036890">
    <property type="entry name" value="HATPase_C_sf"/>
</dbReference>
<evidence type="ECO:0000259" key="14">
    <source>
        <dbReference type="PROSITE" id="PS50109"/>
    </source>
</evidence>
<dbReference type="Pfam" id="PF00072">
    <property type="entry name" value="Response_reg"/>
    <property type="match status" value="1"/>
</dbReference>
<dbReference type="InterPro" id="IPR003661">
    <property type="entry name" value="HisK_dim/P_dom"/>
</dbReference>
<dbReference type="SMART" id="SM00448">
    <property type="entry name" value="REC"/>
    <property type="match status" value="1"/>
</dbReference>
<dbReference type="SUPFAM" id="SSF47384">
    <property type="entry name" value="Homodimeric domain of signal transducing histidine kinase"/>
    <property type="match status" value="1"/>
</dbReference>
<evidence type="ECO:0000256" key="5">
    <source>
        <dbReference type="ARBA" id="ARBA00022741"/>
    </source>
</evidence>
<dbReference type="InterPro" id="IPR013783">
    <property type="entry name" value="Ig-like_fold"/>
</dbReference>
<keyword evidence="17" id="KW-1185">Reference proteome</keyword>
<keyword evidence="8" id="KW-0902">Two-component regulatory system</keyword>
<dbReference type="InterPro" id="IPR003594">
    <property type="entry name" value="HATPase_dom"/>
</dbReference>
<dbReference type="PROSITE" id="PS01124">
    <property type="entry name" value="HTH_ARAC_FAMILY_2"/>
    <property type="match status" value="1"/>
</dbReference>
<dbReference type="InterPro" id="IPR004358">
    <property type="entry name" value="Sig_transdc_His_kin-like_C"/>
</dbReference>
<dbReference type="EC" id="2.7.13.3" evidence="2"/>
<dbReference type="SMART" id="SM00342">
    <property type="entry name" value="HTH_ARAC"/>
    <property type="match status" value="1"/>
</dbReference>
<dbReference type="PROSITE" id="PS50109">
    <property type="entry name" value="HIS_KIN"/>
    <property type="match status" value="1"/>
</dbReference>
<evidence type="ECO:0000256" key="3">
    <source>
        <dbReference type="ARBA" id="ARBA00022553"/>
    </source>
</evidence>
<dbReference type="SUPFAM" id="SSF55874">
    <property type="entry name" value="ATPase domain of HSP90 chaperone/DNA topoisomerase II/histidine kinase"/>
    <property type="match status" value="1"/>
</dbReference>
<dbReference type="PROSITE" id="PS50110">
    <property type="entry name" value="RESPONSE_REGULATORY"/>
    <property type="match status" value="1"/>
</dbReference>
<feature type="modified residue" description="4-aspartylphosphate" evidence="12">
    <location>
        <position position="1112"/>
    </location>
</feature>
<evidence type="ECO:0000256" key="6">
    <source>
        <dbReference type="ARBA" id="ARBA00022777"/>
    </source>
</evidence>
<dbReference type="InterPro" id="IPR005467">
    <property type="entry name" value="His_kinase_dom"/>
</dbReference>
<dbReference type="InterPro" id="IPR036097">
    <property type="entry name" value="HisK_dim/P_sf"/>
</dbReference>
<reference evidence="16 17" key="1">
    <citation type="journal article" date="2011" name="J. Bacteriol.">
        <title>Complete genome sequence of seawater bacterium Glaciecola nitratireducens FR1064T.</title>
        <authorList>
            <person name="Bian F."/>
            <person name="Qin Q.L."/>
            <person name="Xie B.B."/>
            <person name="Shu Y.L."/>
            <person name="Zhang X.Y."/>
            <person name="Yu Y."/>
            <person name="Chen B."/>
            <person name="Chen X.L."/>
            <person name="Zhou B.C."/>
            <person name="Zhang Y.Z."/>
        </authorList>
    </citation>
    <scope>NUCLEOTIDE SEQUENCE [LARGE SCALE GENOMIC DNA]</scope>
    <source>
        <strain evidence="17">JCM 12485 / KCTC 12276 / FR1064</strain>
    </source>
</reference>
<evidence type="ECO:0000259" key="15">
    <source>
        <dbReference type="PROSITE" id="PS50110"/>
    </source>
</evidence>
<dbReference type="eggNOG" id="COG2207">
    <property type="taxonomic scope" value="Bacteria"/>
</dbReference>
<dbReference type="PANTHER" id="PTHR43547">
    <property type="entry name" value="TWO-COMPONENT HISTIDINE KINASE"/>
    <property type="match status" value="1"/>
</dbReference>
<dbReference type="Pfam" id="PF02518">
    <property type="entry name" value="HATPase_c"/>
    <property type="match status" value="1"/>
</dbReference>
<evidence type="ECO:0000313" key="17">
    <source>
        <dbReference type="Proteomes" id="UP000009282"/>
    </source>
</evidence>
<dbReference type="SMART" id="SM00387">
    <property type="entry name" value="HATPase_c"/>
    <property type="match status" value="1"/>
</dbReference>
<evidence type="ECO:0000259" key="13">
    <source>
        <dbReference type="PROSITE" id="PS01124"/>
    </source>
</evidence>
<organism evidence="16 17">
    <name type="scientific">Glaciecola nitratireducens (strain JCM 12485 / KCTC 12276 / FR1064)</name>
    <dbReference type="NCBI Taxonomy" id="1085623"/>
    <lineage>
        <taxon>Bacteria</taxon>
        <taxon>Pseudomonadati</taxon>
        <taxon>Pseudomonadota</taxon>
        <taxon>Gammaproteobacteria</taxon>
        <taxon>Alteromonadales</taxon>
        <taxon>Alteromonadaceae</taxon>
        <taxon>Brumicola</taxon>
    </lineage>
</organism>
<dbReference type="SMART" id="SM00388">
    <property type="entry name" value="HisKA"/>
    <property type="match status" value="1"/>
</dbReference>
<dbReference type="Gene3D" id="3.40.50.2300">
    <property type="match status" value="1"/>
</dbReference>
<name>G4QFZ1_GLANF</name>
<gene>
    <name evidence="16" type="ordered locus">GNIT_0944</name>
</gene>
<dbReference type="PROSITE" id="PS00041">
    <property type="entry name" value="HTH_ARAC_FAMILY_1"/>
    <property type="match status" value="1"/>
</dbReference>
<evidence type="ECO:0000256" key="8">
    <source>
        <dbReference type="ARBA" id="ARBA00023012"/>
    </source>
</evidence>
<keyword evidence="4" id="KW-0808">Transferase</keyword>
<evidence type="ECO:0000256" key="7">
    <source>
        <dbReference type="ARBA" id="ARBA00022840"/>
    </source>
</evidence>
<dbReference type="GO" id="GO:0003700">
    <property type="term" value="F:DNA-binding transcription factor activity"/>
    <property type="evidence" value="ECO:0007669"/>
    <property type="project" value="InterPro"/>
</dbReference>
<evidence type="ECO:0000256" key="1">
    <source>
        <dbReference type="ARBA" id="ARBA00000085"/>
    </source>
</evidence>
<keyword evidence="11" id="KW-0804">Transcription</keyword>
<evidence type="ECO:0000256" key="11">
    <source>
        <dbReference type="ARBA" id="ARBA00023163"/>
    </source>
</evidence>
<evidence type="ECO:0000313" key="16">
    <source>
        <dbReference type="EMBL" id="AEP29082.1"/>
    </source>
</evidence>
<dbReference type="InterPro" id="IPR015943">
    <property type="entry name" value="WD40/YVTN_repeat-like_dom_sf"/>
</dbReference>
<dbReference type="SUPFAM" id="SSF46689">
    <property type="entry name" value="Homeodomain-like"/>
    <property type="match status" value="1"/>
</dbReference>
<accession>G4QFZ1</accession>
<dbReference type="PANTHER" id="PTHR43547:SF2">
    <property type="entry name" value="HYBRID SIGNAL TRANSDUCTION HISTIDINE KINASE C"/>
    <property type="match status" value="1"/>
</dbReference>
<dbReference type="EMBL" id="CP003060">
    <property type="protein sequence ID" value="AEP29082.1"/>
    <property type="molecule type" value="Genomic_DNA"/>
</dbReference>
<dbReference type="Proteomes" id="UP000009282">
    <property type="component" value="Chromosome"/>
</dbReference>
<dbReference type="GO" id="GO:0043565">
    <property type="term" value="F:sequence-specific DNA binding"/>
    <property type="evidence" value="ECO:0007669"/>
    <property type="project" value="InterPro"/>
</dbReference>
<keyword evidence="10" id="KW-0238">DNA-binding</keyword>
<dbReference type="Gene3D" id="2.60.40.10">
    <property type="entry name" value="Immunoglobulins"/>
    <property type="match status" value="1"/>
</dbReference>
<protein>
    <recommendedName>
        <fullName evidence="2">histidine kinase</fullName>
        <ecNumber evidence="2">2.7.13.3</ecNumber>
    </recommendedName>
</protein>
<dbReference type="eggNOG" id="COG3292">
    <property type="taxonomic scope" value="Bacteria"/>
</dbReference>
<dbReference type="CDD" id="cd00075">
    <property type="entry name" value="HATPase"/>
    <property type="match status" value="1"/>
</dbReference>
<dbReference type="Pfam" id="PF12833">
    <property type="entry name" value="HTH_18"/>
    <property type="match status" value="1"/>
</dbReference>
<dbReference type="STRING" id="1085623.GNIT_0944"/>
<keyword evidence="6" id="KW-0418">Kinase</keyword>
<keyword evidence="5" id="KW-0547">Nucleotide-binding</keyword>
<dbReference type="FunFam" id="3.30.565.10:FF:000037">
    <property type="entry name" value="Hybrid sensor histidine kinase/response regulator"/>
    <property type="match status" value="1"/>
</dbReference>
<dbReference type="GO" id="GO:0005524">
    <property type="term" value="F:ATP binding"/>
    <property type="evidence" value="ECO:0007669"/>
    <property type="project" value="UniProtKB-KW"/>
</dbReference>
<evidence type="ECO:0000256" key="10">
    <source>
        <dbReference type="ARBA" id="ARBA00023125"/>
    </source>
</evidence>
<dbReference type="Gene3D" id="1.10.287.130">
    <property type="match status" value="1"/>
</dbReference>